<dbReference type="Proteomes" id="UP000093482">
    <property type="component" value="Unassembled WGS sequence"/>
</dbReference>
<keyword evidence="4" id="KW-1185">Reference proteome</keyword>
<accession>A0A1C0YT35</accession>
<sequence>MQNGLKWIGLAALVAALAHIIVNWSVIPAEVPQHYNFAGEVDEWAAKPFIFFPPVIGIILWIGMEVVKRFPQFINMADDVKSRNDEQNRIAINMIISLQLEVSLLFAYLSVKDVYVAQGHTFGLGNLEMLIILLILLGTAIGFSIYSFVKRSNIGVS</sequence>
<dbReference type="EMBL" id="MATO01000038">
    <property type="protein sequence ID" value="OCS90338.1"/>
    <property type="molecule type" value="Genomic_DNA"/>
</dbReference>
<feature type="transmembrane region" description="Helical" evidence="1">
    <location>
        <begin position="90"/>
        <end position="109"/>
    </location>
</feature>
<feature type="transmembrane region" description="Helical" evidence="1">
    <location>
        <begin position="7"/>
        <end position="29"/>
    </location>
</feature>
<dbReference type="InterPro" id="IPR012867">
    <property type="entry name" value="DUF1648"/>
</dbReference>
<feature type="transmembrane region" description="Helical" evidence="1">
    <location>
        <begin position="49"/>
        <end position="67"/>
    </location>
</feature>
<name>A0A1C0YT35_9BACL</name>
<protein>
    <recommendedName>
        <fullName evidence="2">DUF1648 domain-containing protein</fullName>
    </recommendedName>
</protein>
<keyword evidence="1" id="KW-0472">Membrane</keyword>
<gene>
    <name evidence="3" type="ORF">A6K76_11845</name>
</gene>
<keyword evidence="1" id="KW-0812">Transmembrane</keyword>
<organism evidence="3 4">
    <name type="scientific">Caryophanon latum</name>
    <dbReference type="NCBI Taxonomy" id="33977"/>
    <lineage>
        <taxon>Bacteria</taxon>
        <taxon>Bacillati</taxon>
        <taxon>Bacillota</taxon>
        <taxon>Bacilli</taxon>
        <taxon>Bacillales</taxon>
        <taxon>Caryophanaceae</taxon>
        <taxon>Caryophanon</taxon>
    </lineage>
</organism>
<evidence type="ECO:0000256" key="1">
    <source>
        <dbReference type="SAM" id="Phobius"/>
    </source>
</evidence>
<dbReference type="Pfam" id="PF07853">
    <property type="entry name" value="DUF1648"/>
    <property type="match status" value="1"/>
</dbReference>
<dbReference type="AlphaFoldDB" id="A0A1C0YT35"/>
<proteinExistence type="predicted"/>
<keyword evidence="1" id="KW-1133">Transmembrane helix</keyword>
<dbReference type="OrthoDB" id="9808690at2"/>
<evidence type="ECO:0000313" key="3">
    <source>
        <dbReference type="EMBL" id="OCS90338.1"/>
    </source>
</evidence>
<feature type="domain" description="DUF1648" evidence="2">
    <location>
        <begin position="13"/>
        <end position="58"/>
    </location>
</feature>
<dbReference type="RefSeq" id="WP_066464979.1">
    <property type="nucleotide sequence ID" value="NZ_MATO01000038.1"/>
</dbReference>
<evidence type="ECO:0000259" key="2">
    <source>
        <dbReference type="Pfam" id="PF07853"/>
    </source>
</evidence>
<reference evidence="3 4" key="1">
    <citation type="submission" date="2016-07" db="EMBL/GenBank/DDBJ databases">
        <title>Caryophanon latum genome sequencing.</title>
        <authorList>
            <person name="Verma A."/>
            <person name="Pal Y."/>
            <person name="Krishnamurthi S."/>
        </authorList>
    </citation>
    <scope>NUCLEOTIDE SEQUENCE [LARGE SCALE GENOMIC DNA]</scope>
    <source>
        <strain evidence="3 4">DSM 14151</strain>
    </source>
</reference>
<feature type="transmembrane region" description="Helical" evidence="1">
    <location>
        <begin position="129"/>
        <end position="149"/>
    </location>
</feature>
<comment type="caution">
    <text evidence="3">The sequence shown here is derived from an EMBL/GenBank/DDBJ whole genome shotgun (WGS) entry which is preliminary data.</text>
</comment>
<evidence type="ECO:0000313" key="4">
    <source>
        <dbReference type="Proteomes" id="UP000093482"/>
    </source>
</evidence>